<protein>
    <submittedName>
        <fullName evidence="1">Uncharacterized protein</fullName>
    </submittedName>
</protein>
<sequence length="150" mass="17030">MTSSHKDILNLSDQQKLEFLRNILDNNKSNLNGDPDPDLEKKVCFDGLDKISDLNQAFYENPSDLQEINDINQAFKNILESQIQANQSSSVTNPNLQEAILNNQLLSICSQYIIEAATKLILSYNWGMLYKFVTQTPGILAWNISILSHR</sequence>
<proteinExistence type="predicted"/>
<evidence type="ECO:0000313" key="2">
    <source>
        <dbReference type="Proteomes" id="UP001170666"/>
    </source>
</evidence>
<dbReference type="Proteomes" id="UP001170666">
    <property type="component" value="Unassembled WGS sequence"/>
</dbReference>
<keyword evidence="2" id="KW-1185">Reference proteome</keyword>
<evidence type="ECO:0000313" key="1">
    <source>
        <dbReference type="EMBL" id="MDO8057517.1"/>
    </source>
</evidence>
<accession>A0ABT9D461</accession>
<comment type="caution">
    <text evidence="1">The sequence shown here is derived from an EMBL/GenBank/DDBJ whole genome shotgun (WGS) entry which is preliminary data.</text>
</comment>
<gene>
    <name evidence="1" type="ORF">OC698_02320</name>
</gene>
<dbReference type="EMBL" id="JAOSIT010000027">
    <property type="protein sequence ID" value="MDO8057517.1"/>
    <property type="molecule type" value="Genomic_DNA"/>
</dbReference>
<organism evidence="1 2">
    <name type="scientific">Candidatus Phytoplasma gossypii</name>
    <dbReference type="NCBI Taxonomy" id="2982629"/>
    <lineage>
        <taxon>Bacteria</taxon>
        <taxon>Bacillati</taxon>
        <taxon>Mycoplasmatota</taxon>
        <taxon>Mollicutes</taxon>
        <taxon>Acholeplasmatales</taxon>
        <taxon>Acholeplasmataceae</taxon>
        <taxon>Candidatus Phytoplasma</taxon>
        <taxon>16SrII (Peanut WB group)</taxon>
    </lineage>
</organism>
<reference evidence="1 2" key="1">
    <citation type="journal article" date="2023" name="Int. J. Syst. Evol. Microbiol.">
        <title>The observation of taxonomic boundaries for the 16SrII and 16SrXXV phytoplasmas using genome-based delimitation.</title>
        <authorList>
            <person name="Rodrigues Jardim B."/>
            <person name="Tran-Nguyen L.T.T."/>
            <person name="Gambley C."/>
            <person name="Al-Sadi A.M."/>
            <person name="Al-Subhi A.M."/>
            <person name="Foissac X."/>
            <person name="Salar P."/>
            <person name="Cai H."/>
            <person name="Yang J.Y."/>
            <person name="Davis R."/>
            <person name="Jones L."/>
            <person name="Rodoni B."/>
            <person name="Constable F.E."/>
        </authorList>
    </citation>
    <scope>NUCLEOTIDE SEQUENCE [LARGE SCALE GENOMIC DNA]</scope>
    <source>
        <strain evidence="1">BAWM-BFA-CoWB</strain>
    </source>
</reference>
<name>A0ABT9D461_9MOLU</name>